<gene>
    <name evidence="9" type="ORF">PYW07_014052</name>
</gene>
<keyword evidence="2" id="KW-0399">Innate immunity</keyword>
<evidence type="ECO:0000313" key="9">
    <source>
        <dbReference type="EMBL" id="KAJ8713682.1"/>
    </source>
</evidence>
<dbReference type="Gene3D" id="2.60.120.200">
    <property type="match status" value="1"/>
</dbReference>
<dbReference type="Pfam" id="PF00722">
    <property type="entry name" value="Glyco_hydro_16"/>
    <property type="match status" value="1"/>
</dbReference>
<proteinExistence type="inferred from homology"/>
<dbReference type="PANTHER" id="PTHR10963:SF60">
    <property type="entry name" value="GRAM-NEGATIVE BACTERIA-BINDING PROTEIN 1-RELATED"/>
    <property type="match status" value="1"/>
</dbReference>
<protein>
    <submittedName>
        <fullName evidence="9">Uncharacterized protein</fullName>
    </submittedName>
</protein>
<evidence type="ECO:0000256" key="1">
    <source>
        <dbReference type="ARBA" id="ARBA00008781"/>
    </source>
</evidence>
<evidence type="ECO:0000256" key="2">
    <source>
        <dbReference type="ARBA" id="ARBA00022588"/>
    </source>
</evidence>
<evidence type="ECO:0000259" key="8">
    <source>
        <dbReference type="PROSITE" id="PS51969"/>
    </source>
</evidence>
<keyword evidence="4" id="KW-0391">Immunity</keyword>
<dbReference type="InterPro" id="IPR013320">
    <property type="entry name" value="ConA-like_dom_sf"/>
</dbReference>
<sequence>MSVHGRGHVAAFISLFIFIPTICAQYRIPDVTIRALKPRGFMASIPDAPKVTLFVFQGNVNRPIGSTDVGSISGEVIQAQNGRWTVEDPNLELKVGDVINYYVVVSADRAGYVRDNLSYRVTALEDRFAPDTPAPVTAPVTVPVPTVCRPTETKVRGGTACAGETIFLENFDAFRDNIWQIEQYLPYNSPNFPFVSYQRLSSDPTVSVSDGKLRISPKLQQRLPGFTNESIYTGTINLFNGCTSSAEACMKQAWGADILPPIVSGKIISKGFAFTYGTVTIRAKLPQGDWIYPEIFLEPYIQKYGSMHYSSGVLQIASARGNKELTRGTTDYSNKVLFGGPIMDLQCHDTLLSNRVLSNGFWGDDYHEYSVRWTPDRITLSVDGVEWARVEPAATGLRSRFPAECAQLPNVLLQYGSKMAPFDDHFYITLGLGAGSITEFPDGVTTANSRPKPWSNPSRKALLNFWQDMSSWLETWNEPQLLVDYVKVVAL</sequence>
<dbReference type="InterPro" id="IPR001202">
    <property type="entry name" value="WW_dom"/>
</dbReference>
<dbReference type="GO" id="GO:0045087">
    <property type="term" value="P:innate immune response"/>
    <property type="evidence" value="ECO:0007669"/>
    <property type="project" value="UniProtKB-KW"/>
</dbReference>
<dbReference type="InterPro" id="IPR031756">
    <property type="entry name" value="BGBP_N"/>
</dbReference>
<dbReference type="InterPro" id="IPR000757">
    <property type="entry name" value="Beta-glucanase-like"/>
</dbReference>
<keyword evidence="5" id="KW-0325">Glycoprotein</keyword>
<dbReference type="InterPro" id="IPR035806">
    <property type="entry name" value="GH16_GRP_C"/>
</dbReference>
<reference evidence="9" key="1">
    <citation type="submission" date="2023-03" db="EMBL/GenBank/DDBJ databases">
        <title>Chromosome-level genomes of two armyworms, Mythimna separata and Mythimna loreyi, provide insights into the biosynthesis and reception of sex pheromones.</title>
        <authorList>
            <person name="Zhao H."/>
        </authorList>
    </citation>
    <scope>NUCLEOTIDE SEQUENCE</scope>
    <source>
        <strain evidence="9">BeijingLab</strain>
        <tissue evidence="9">Pupa</tissue>
    </source>
</reference>
<feature type="chain" id="PRO_5042201044" evidence="6">
    <location>
        <begin position="25"/>
        <end position="491"/>
    </location>
</feature>
<dbReference type="InterPro" id="IPR050546">
    <property type="entry name" value="Glycosyl_Hydrlase_16"/>
</dbReference>
<evidence type="ECO:0000256" key="6">
    <source>
        <dbReference type="SAM" id="SignalP"/>
    </source>
</evidence>
<comment type="similarity">
    <text evidence="1">Belongs to the insect beta-1,3-glucan binding protein family.</text>
</comment>
<evidence type="ECO:0000313" key="10">
    <source>
        <dbReference type="Proteomes" id="UP001231518"/>
    </source>
</evidence>
<dbReference type="GO" id="GO:0030246">
    <property type="term" value="F:carbohydrate binding"/>
    <property type="evidence" value="ECO:0007669"/>
    <property type="project" value="InterPro"/>
</dbReference>
<evidence type="ECO:0000256" key="3">
    <source>
        <dbReference type="ARBA" id="ARBA00022729"/>
    </source>
</evidence>
<dbReference type="EMBL" id="JARGEI010000020">
    <property type="protein sequence ID" value="KAJ8713682.1"/>
    <property type="molecule type" value="Genomic_DNA"/>
</dbReference>
<dbReference type="Gene3D" id="2.60.40.2140">
    <property type="entry name" value="Beta-1,3-glucan-recognition protein, N-terminal domain"/>
    <property type="match status" value="1"/>
</dbReference>
<feature type="domain" description="GH16" evidence="7">
    <location>
        <begin position="142"/>
        <end position="491"/>
    </location>
</feature>
<dbReference type="GO" id="GO:0004553">
    <property type="term" value="F:hydrolase activity, hydrolyzing O-glycosyl compounds"/>
    <property type="evidence" value="ECO:0007669"/>
    <property type="project" value="InterPro"/>
</dbReference>
<name>A0AAD7YFC7_MYTSE</name>
<dbReference type="PANTHER" id="PTHR10963">
    <property type="entry name" value="GLYCOSYL HYDROLASE-RELATED"/>
    <property type="match status" value="1"/>
</dbReference>
<feature type="domain" description="CBM39" evidence="8">
    <location>
        <begin position="26"/>
        <end position="126"/>
    </location>
</feature>
<comment type="caution">
    <text evidence="9">The sequence shown here is derived from an EMBL/GenBank/DDBJ whole genome shotgun (WGS) entry which is preliminary data.</text>
</comment>
<accession>A0AAD7YFC7</accession>
<evidence type="ECO:0000256" key="5">
    <source>
        <dbReference type="ARBA" id="ARBA00023180"/>
    </source>
</evidence>
<evidence type="ECO:0000256" key="4">
    <source>
        <dbReference type="ARBA" id="ARBA00022859"/>
    </source>
</evidence>
<feature type="signal peptide" evidence="6">
    <location>
        <begin position="1"/>
        <end position="24"/>
    </location>
</feature>
<keyword evidence="10" id="KW-1185">Reference proteome</keyword>
<evidence type="ECO:0000259" key="7">
    <source>
        <dbReference type="PROSITE" id="PS51762"/>
    </source>
</evidence>
<organism evidence="9 10">
    <name type="scientific">Mythimna separata</name>
    <name type="common">Oriental armyworm</name>
    <name type="synonym">Pseudaletia separata</name>
    <dbReference type="NCBI Taxonomy" id="271217"/>
    <lineage>
        <taxon>Eukaryota</taxon>
        <taxon>Metazoa</taxon>
        <taxon>Ecdysozoa</taxon>
        <taxon>Arthropoda</taxon>
        <taxon>Hexapoda</taxon>
        <taxon>Insecta</taxon>
        <taxon>Pterygota</taxon>
        <taxon>Neoptera</taxon>
        <taxon>Endopterygota</taxon>
        <taxon>Lepidoptera</taxon>
        <taxon>Glossata</taxon>
        <taxon>Ditrysia</taxon>
        <taxon>Noctuoidea</taxon>
        <taxon>Noctuidae</taxon>
        <taxon>Noctuinae</taxon>
        <taxon>Hadenini</taxon>
        <taxon>Mythimna</taxon>
    </lineage>
</organism>
<dbReference type="InterPro" id="IPR043030">
    <property type="entry name" value="BGBP_N_sf"/>
</dbReference>
<dbReference type="AlphaFoldDB" id="A0AAD7YFC7"/>
<dbReference type="PROSITE" id="PS51762">
    <property type="entry name" value="GH16_2"/>
    <property type="match status" value="1"/>
</dbReference>
<dbReference type="Pfam" id="PF15886">
    <property type="entry name" value="CBM39"/>
    <property type="match status" value="1"/>
</dbReference>
<dbReference type="CDD" id="cd02179">
    <property type="entry name" value="GH16_beta_GRP"/>
    <property type="match status" value="1"/>
</dbReference>
<dbReference type="PROSITE" id="PS51969">
    <property type="entry name" value="CBM39"/>
    <property type="match status" value="1"/>
</dbReference>
<dbReference type="SUPFAM" id="SSF49899">
    <property type="entry name" value="Concanavalin A-like lectins/glucanases"/>
    <property type="match status" value="1"/>
</dbReference>
<dbReference type="GO" id="GO:0005975">
    <property type="term" value="P:carbohydrate metabolic process"/>
    <property type="evidence" value="ECO:0007669"/>
    <property type="project" value="InterPro"/>
</dbReference>
<dbReference type="Proteomes" id="UP001231518">
    <property type="component" value="Chromosome 4"/>
</dbReference>
<dbReference type="PROSITE" id="PS01159">
    <property type="entry name" value="WW_DOMAIN_1"/>
    <property type="match status" value="1"/>
</dbReference>
<keyword evidence="3 6" id="KW-0732">Signal</keyword>